<dbReference type="AlphaFoldDB" id="A0A369YGC7"/>
<dbReference type="SUPFAM" id="SSF81901">
    <property type="entry name" value="HCP-like"/>
    <property type="match status" value="4"/>
</dbReference>
<accession>A0A369YGC7</accession>
<dbReference type="STRING" id="1035839.GCA_000238795_00656"/>
<dbReference type="EMBL" id="QEPN01000001">
    <property type="protein sequence ID" value="RDE73859.1"/>
    <property type="molecule type" value="Genomic_DNA"/>
</dbReference>
<dbReference type="Proteomes" id="UP000253872">
    <property type="component" value="Unassembled WGS sequence"/>
</dbReference>
<dbReference type="Pfam" id="PF08238">
    <property type="entry name" value="Sel1"/>
    <property type="match status" value="14"/>
</dbReference>
<sequence length="572" mass="64134">MFKKLLSLFRSDDRNSVAVLQKKVEQGDAEAMYLLGRIYHQGKRVEADCDKAMTLYHRANALGYPLAASNIGALYDDLGEPEKSVEWFEQGIRQGDKRAQVNLGRFYLLGIAVEQDTAKALEMLEPIAETDGNAAVLLGQLYDGVFDILIQPDYPKALTYYLLAQKNAKDISEDLLKTLYNNLGTLYNAHEDIPTDYQKAEKYLLKAAEMGLAHAMLNLGNLYGFNNEPKKAFKWYLKAAENDLSDAYYYVGIAYKDGNGVEQNSQKAVEWLAEAVEYGFEDAQWALVNIYRDGLGNVPKDLAKAEALLESLVKNQPQFSRTLAQIRSQIAVLNDFNALLEKARSGDLAAQKDLAMAYLRGEAIEKDAAEAVKWFRAAAEQGDADAQNSLYVRYYDGDGVEKNSEEAFKWLKLSAAQGHGLACYNLGLEYVRGELVEKNEQKAIEFFAKAAKKDIIEAYYQLGLLYTQGETIKPNYELARDYYELAGSELHGAAQNELGRLYFNGLGVTKDDAHAVVYFQLAAENGYPEAMYHLATMYDNGFGIKPNRKLAKQWFEKACEAGFEEACKILEK</sequence>
<proteinExistence type="predicted"/>
<evidence type="ECO:0000313" key="2">
    <source>
        <dbReference type="Proteomes" id="UP000253872"/>
    </source>
</evidence>
<evidence type="ECO:0000313" key="1">
    <source>
        <dbReference type="EMBL" id="RDE73859.1"/>
    </source>
</evidence>
<dbReference type="Gene3D" id="1.25.40.10">
    <property type="entry name" value="Tetratricopeptide repeat domain"/>
    <property type="match status" value="4"/>
</dbReference>
<gene>
    <name evidence="1" type="ORF">DPV93_01495</name>
</gene>
<organism evidence="1 2">
    <name type="scientific">Haemophilus sputorum</name>
    <dbReference type="NCBI Taxonomy" id="1078480"/>
    <lineage>
        <taxon>Bacteria</taxon>
        <taxon>Pseudomonadati</taxon>
        <taxon>Pseudomonadota</taxon>
        <taxon>Gammaproteobacteria</taxon>
        <taxon>Pasteurellales</taxon>
        <taxon>Pasteurellaceae</taxon>
        <taxon>Haemophilus</taxon>
    </lineage>
</organism>
<reference evidence="1 2" key="1">
    <citation type="submission" date="2018-05" db="EMBL/GenBank/DDBJ databases">
        <title>Draft Genome Sequences for a Diverse set of 7 Haemophilus Species.</title>
        <authorList>
            <person name="Nichols M."/>
            <person name="Topaz N."/>
            <person name="Wang X."/>
            <person name="Wang X."/>
            <person name="Boxrud D."/>
        </authorList>
    </citation>
    <scope>NUCLEOTIDE SEQUENCE [LARGE SCALE GENOMIC DNA]</scope>
    <source>
        <strain evidence="1 2">C2002001239</strain>
    </source>
</reference>
<dbReference type="InterPro" id="IPR050767">
    <property type="entry name" value="Sel1_AlgK"/>
</dbReference>
<dbReference type="SMART" id="SM00671">
    <property type="entry name" value="SEL1"/>
    <property type="match status" value="14"/>
</dbReference>
<dbReference type="PANTHER" id="PTHR11102:SF147">
    <property type="entry name" value="SEL1L ADAPTOR SUBUNIT OF ERAD E3 UBIQUITIN LIGASE"/>
    <property type="match status" value="1"/>
</dbReference>
<dbReference type="PANTHER" id="PTHR11102">
    <property type="entry name" value="SEL-1-LIKE PROTEIN"/>
    <property type="match status" value="1"/>
</dbReference>
<comment type="caution">
    <text evidence="1">The sequence shown here is derived from an EMBL/GenBank/DDBJ whole genome shotgun (WGS) entry which is preliminary data.</text>
</comment>
<name>A0A369YGC7_9PAST</name>
<protein>
    <submittedName>
        <fullName evidence="1">Sel1 repeat family protein</fullName>
    </submittedName>
</protein>
<dbReference type="SMART" id="SM00028">
    <property type="entry name" value="TPR"/>
    <property type="match status" value="2"/>
</dbReference>
<dbReference type="InterPro" id="IPR011990">
    <property type="entry name" value="TPR-like_helical_dom_sf"/>
</dbReference>
<dbReference type="RefSeq" id="WP_111401641.1">
    <property type="nucleotide sequence ID" value="NZ_QEPN01000001.1"/>
</dbReference>
<dbReference type="InterPro" id="IPR006597">
    <property type="entry name" value="Sel1-like"/>
</dbReference>
<dbReference type="InterPro" id="IPR019734">
    <property type="entry name" value="TPR_rpt"/>
</dbReference>